<dbReference type="InterPro" id="IPR017896">
    <property type="entry name" value="4Fe4S_Fe-S-bd"/>
</dbReference>
<evidence type="ECO:0000256" key="4">
    <source>
        <dbReference type="ARBA" id="ARBA00022485"/>
    </source>
</evidence>
<keyword evidence="4" id="KW-0004">4Fe-4S</keyword>
<sequence>MQYGFYFDADRCGSCKACVMACKDKNDTLVGLKYRTVVDYGGGAWIEEDGVLQPSEVFVYSVSIACNHCANPACVSNCPAGAMTKREEDGIVFVDKDQCIACGTCVKACPYGAPRLNPATGTSGKCDLCKDYLAEGGRPACVDACLMRCLDFGDIDELRAKYGDVADIDPLPSSSETEPSLVIGRSRHAGKPGTIINPEEELV</sequence>
<dbReference type="Pfam" id="PF12800">
    <property type="entry name" value="Fer4_4"/>
    <property type="match status" value="1"/>
</dbReference>
<keyword evidence="5" id="KW-0479">Metal-binding</keyword>
<keyword evidence="8" id="KW-0408">Iron</keyword>
<keyword evidence="6" id="KW-0677">Repeat</keyword>
<evidence type="ECO:0000256" key="3">
    <source>
        <dbReference type="ARBA" id="ARBA00022448"/>
    </source>
</evidence>
<reference evidence="11 12" key="1">
    <citation type="submission" date="2020-08" db="EMBL/GenBank/DDBJ databases">
        <title>Genome public.</title>
        <authorList>
            <person name="Liu C."/>
            <person name="Sun Q."/>
        </authorList>
    </citation>
    <scope>NUCLEOTIDE SEQUENCE [LARGE SCALE GENOMIC DNA]</scope>
    <source>
        <strain evidence="11 12">NSJ-70</strain>
    </source>
</reference>
<protein>
    <submittedName>
        <fullName evidence="11">Dimethylsulfoxide reductase subunit B</fullName>
    </submittedName>
</protein>
<dbReference type="PROSITE" id="PS51379">
    <property type="entry name" value="4FE4S_FER_2"/>
    <property type="match status" value="3"/>
</dbReference>
<accession>A0ABR7BRI8</accession>
<feature type="domain" description="4Fe-4S ferredoxin-type" evidence="10">
    <location>
        <begin position="90"/>
        <end position="119"/>
    </location>
</feature>
<organism evidence="11 12">
    <name type="scientific">Eggerthella hominis</name>
    <dbReference type="NCBI Taxonomy" id="2763043"/>
    <lineage>
        <taxon>Bacteria</taxon>
        <taxon>Bacillati</taxon>
        <taxon>Actinomycetota</taxon>
        <taxon>Coriobacteriia</taxon>
        <taxon>Eggerthellales</taxon>
        <taxon>Eggerthellaceae</taxon>
        <taxon>Eggerthella</taxon>
    </lineage>
</organism>
<name>A0ABR7BRI8_9ACTN</name>
<dbReference type="PANTHER" id="PTHR43177:SF5">
    <property type="entry name" value="ANAEROBIC DIMETHYL SULFOXIDE REDUCTASE CHAIN B-RELATED"/>
    <property type="match status" value="1"/>
</dbReference>
<dbReference type="InterPro" id="IPR017900">
    <property type="entry name" value="4Fe4S_Fe_S_CS"/>
</dbReference>
<proteinExistence type="predicted"/>
<dbReference type="Pfam" id="PF13247">
    <property type="entry name" value="Fer4_11"/>
    <property type="match status" value="1"/>
</dbReference>
<evidence type="ECO:0000256" key="8">
    <source>
        <dbReference type="ARBA" id="ARBA00023004"/>
    </source>
</evidence>
<evidence type="ECO:0000256" key="9">
    <source>
        <dbReference type="ARBA" id="ARBA00023014"/>
    </source>
</evidence>
<evidence type="ECO:0000256" key="5">
    <source>
        <dbReference type="ARBA" id="ARBA00022723"/>
    </source>
</evidence>
<comment type="caution">
    <text evidence="11">The sequence shown here is derived from an EMBL/GenBank/DDBJ whole genome shotgun (WGS) entry which is preliminary data.</text>
</comment>
<keyword evidence="3" id="KW-0813">Transport</keyword>
<dbReference type="InterPro" id="IPR050954">
    <property type="entry name" value="ET_IronSulfur_Cluster-Binding"/>
</dbReference>
<evidence type="ECO:0000313" key="12">
    <source>
        <dbReference type="Proteomes" id="UP000622448"/>
    </source>
</evidence>
<evidence type="ECO:0000313" key="11">
    <source>
        <dbReference type="EMBL" id="MBC5584189.1"/>
    </source>
</evidence>
<dbReference type="CDD" id="cd16371">
    <property type="entry name" value="DMSOR_beta_like"/>
    <property type="match status" value="1"/>
</dbReference>
<dbReference type="Gene3D" id="3.30.70.20">
    <property type="match status" value="2"/>
</dbReference>
<comment type="function">
    <text evidence="2">Electron transfer subunit of the terminal reductase during anaerobic growth on various sulfoxide and N-oxide compounds.</text>
</comment>
<feature type="domain" description="4Fe-4S ferredoxin-type" evidence="10">
    <location>
        <begin position="3"/>
        <end position="32"/>
    </location>
</feature>
<dbReference type="PANTHER" id="PTHR43177">
    <property type="entry name" value="PROTEIN NRFC"/>
    <property type="match status" value="1"/>
</dbReference>
<keyword evidence="7" id="KW-0249">Electron transport</keyword>
<dbReference type="Proteomes" id="UP000622448">
    <property type="component" value="Unassembled WGS sequence"/>
</dbReference>
<comment type="cofactor">
    <cofactor evidence="1">
        <name>[4Fe-4S] cluster</name>
        <dbReference type="ChEBI" id="CHEBI:49883"/>
    </cofactor>
</comment>
<dbReference type="SUPFAM" id="SSF54862">
    <property type="entry name" value="4Fe-4S ferredoxins"/>
    <property type="match status" value="1"/>
</dbReference>
<dbReference type="InterPro" id="IPR014297">
    <property type="entry name" value="DMSO_DmsB"/>
</dbReference>
<dbReference type="PROSITE" id="PS00198">
    <property type="entry name" value="4FE4S_FER_1"/>
    <property type="match status" value="1"/>
</dbReference>
<evidence type="ECO:0000256" key="2">
    <source>
        <dbReference type="ARBA" id="ARBA00003584"/>
    </source>
</evidence>
<keyword evidence="9" id="KW-0411">Iron-sulfur</keyword>
<dbReference type="RefSeq" id="WP_186938644.1">
    <property type="nucleotide sequence ID" value="NZ_JACOOA010000003.1"/>
</dbReference>
<evidence type="ECO:0000256" key="6">
    <source>
        <dbReference type="ARBA" id="ARBA00022737"/>
    </source>
</evidence>
<evidence type="ECO:0000256" key="1">
    <source>
        <dbReference type="ARBA" id="ARBA00001966"/>
    </source>
</evidence>
<feature type="domain" description="4Fe-4S ferredoxin-type" evidence="10">
    <location>
        <begin position="56"/>
        <end position="88"/>
    </location>
</feature>
<evidence type="ECO:0000259" key="10">
    <source>
        <dbReference type="PROSITE" id="PS51379"/>
    </source>
</evidence>
<gene>
    <name evidence="11" type="primary">dmsB</name>
    <name evidence="11" type="ORF">H8S61_08275</name>
</gene>
<dbReference type="NCBIfam" id="TIGR02951">
    <property type="entry name" value="DMSO_dmsB"/>
    <property type="match status" value="1"/>
</dbReference>
<dbReference type="EMBL" id="JACOOA010000003">
    <property type="protein sequence ID" value="MBC5584189.1"/>
    <property type="molecule type" value="Genomic_DNA"/>
</dbReference>
<keyword evidence="12" id="KW-1185">Reference proteome</keyword>
<evidence type="ECO:0000256" key="7">
    <source>
        <dbReference type="ARBA" id="ARBA00022982"/>
    </source>
</evidence>